<protein>
    <submittedName>
        <fullName evidence="1">Uncharacterized protein</fullName>
    </submittedName>
</protein>
<sequence>MKIVTIIIGLLFLNSCQSQEYDHGVFDLNKLTFNLNVDKFYSKSQDRKNIKFTSGKQYVEKDTITEYDLDWSGSREKIVGFQYNVKGYSPEDSVAVFKGIFFSRMAAMTDENNSLMLVNAVCTIDNDHYGEFIKGLVKEYGRPEINNEIRGFVKTKRLTWRLKDRVVKIVSEGEYDFDNEHSLLNEKDKEFIKDVHKSTINETLLFICNSKYEKLLLEKLNSGNWSDFK</sequence>
<reference evidence="1 2" key="1">
    <citation type="submission" date="2019-01" db="EMBL/GenBank/DDBJ databases">
        <title>Flavobacterium sp. nov.,isolated from freshwater.</title>
        <authorList>
            <person name="Zhang R."/>
            <person name="Du Z.-J."/>
        </authorList>
    </citation>
    <scope>NUCLEOTIDE SEQUENCE [LARGE SCALE GENOMIC DNA]</scope>
    <source>
        <strain evidence="1 2">1E403</strain>
    </source>
</reference>
<dbReference type="EMBL" id="SBII01000004">
    <property type="protein sequence ID" value="RWX00843.1"/>
    <property type="molecule type" value="Genomic_DNA"/>
</dbReference>
<comment type="caution">
    <text evidence="1">The sequence shown here is derived from an EMBL/GenBank/DDBJ whole genome shotgun (WGS) entry which is preliminary data.</text>
</comment>
<evidence type="ECO:0000313" key="1">
    <source>
        <dbReference type="EMBL" id="RWX00843.1"/>
    </source>
</evidence>
<accession>A0A3S3RK11</accession>
<dbReference type="RefSeq" id="WP_128389325.1">
    <property type="nucleotide sequence ID" value="NZ_SBII01000004.1"/>
</dbReference>
<proteinExistence type="predicted"/>
<dbReference type="Proteomes" id="UP000287527">
    <property type="component" value="Unassembled WGS sequence"/>
</dbReference>
<evidence type="ECO:0000313" key="2">
    <source>
        <dbReference type="Proteomes" id="UP000287527"/>
    </source>
</evidence>
<dbReference type="AlphaFoldDB" id="A0A3S3RK11"/>
<gene>
    <name evidence="1" type="ORF">EPI11_07425</name>
</gene>
<name>A0A3S3RK11_9FLAO</name>
<organism evidence="1 2">
    <name type="scientific">Flavobacterium cerinum</name>
    <dbReference type="NCBI Taxonomy" id="2502784"/>
    <lineage>
        <taxon>Bacteria</taxon>
        <taxon>Pseudomonadati</taxon>
        <taxon>Bacteroidota</taxon>
        <taxon>Flavobacteriia</taxon>
        <taxon>Flavobacteriales</taxon>
        <taxon>Flavobacteriaceae</taxon>
        <taxon>Flavobacterium</taxon>
    </lineage>
</organism>
<keyword evidence="2" id="KW-1185">Reference proteome</keyword>
<dbReference type="OrthoDB" id="1454218at2"/>